<dbReference type="Pfam" id="PF07839">
    <property type="entry name" value="CaM_binding"/>
    <property type="match status" value="1"/>
</dbReference>
<feature type="compositionally biased region" description="Polar residues" evidence="1">
    <location>
        <begin position="352"/>
        <end position="364"/>
    </location>
</feature>
<feature type="region of interest" description="Disordered" evidence="1">
    <location>
        <begin position="233"/>
        <end position="383"/>
    </location>
</feature>
<proteinExistence type="predicted"/>
<dbReference type="SMART" id="SM01054">
    <property type="entry name" value="CaM_binding"/>
    <property type="match status" value="1"/>
</dbReference>
<dbReference type="Proteomes" id="UP000245207">
    <property type="component" value="Unassembled WGS sequence"/>
</dbReference>
<organism evidence="3 4">
    <name type="scientific">Artemisia annua</name>
    <name type="common">Sweet wormwood</name>
    <dbReference type="NCBI Taxonomy" id="35608"/>
    <lineage>
        <taxon>Eukaryota</taxon>
        <taxon>Viridiplantae</taxon>
        <taxon>Streptophyta</taxon>
        <taxon>Embryophyta</taxon>
        <taxon>Tracheophyta</taxon>
        <taxon>Spermatophyta</taxon>
        <taxon>Magnoliopsida</taxon>
        <taxon>eudicotyledons</taxon>
        <taxon>Gunneridae</taxon>
        <taxon>Pentapetalae</taxon>
        <taxon>asterids</taxon>
        <taxon>campanulids</taxon>
        <taxon>Asterales</taxon>
        <taxon>Asteraceae</taxon>
        <taxon>Asteroideae</taxon>
        <taxon>Anthemideae</taxon>
        <taxon>Artemisiinae</taxon>
        <taxon>Artemisia</taxon>
    </lineage>
</organism>
<comment type="caution">
    <text evidence="3">The sequence shown here is derived from an EMBL/GenBank/DDBJ whole genome shotgun (WGS) entry which is preliminary data.</text>
</comment>
<feature type="compositionally biased region" description="Low complexity" evidence="1">
    <location>
        <begin position="372"/>
        <end position="383"/>
    </location>
</feature>
<dbReference type="EMBL" id="PKPP01011808">
    <property type="protein sequence ID" value="PWA43474.1"/>
    <property type="molecule type" value="Genomic_DNA"/>
</dbReference>
<feature type="region of interest" description="Disordered" evidence="1">
    <location>
        <begin position="399"/>
        <end position="428"/>
    </location>
</feature>
<dbReference type="PANTHER" id="PTHR33349">
    <property type="entry name" value="EMB|CAB62594.1"/>
    <property type="match status" value="1"/>
</dbReference>
<gene>
    <name evidence="3" type="ORF">CTI12_AA526100</name>
</gene>
<dbReference type="PANTHER" id="PTHR33349:SF41">
    <property type="entry name" value="EMB|CAB62594.1"/>
    <property type="match status" value="1"/>
</dbReference>
<dbReference type="AlphaFoldDB" id="A0A2U1L3C0"/>
<name>A0A2U1L3C0_ARTAN</name>
<feature type="compositionally biased region" description="Polar residues" evidence="1">
    <location>
        <begin position="280"/>
        <end position="293"/>
    </location>
</feature>
<protein>
    <recommendedName>
        <fullName evidence="2">Calmodulin-binding domain-containing protein</fullName>
    </recommendedName>
</protein>
<dbReference type="OrthoDB" id="766386at2759"/>
<dbReference type="GO" id="GO:0005516">
    <property type="term" value="F:calmodulin binding"/>
    <property type="evidence" value="ECO:0007669"/>
    <property type="project" value="InterPro"/>
</dbReference>
<evidence type="ECO:0000256" key="1">
    <source>
        <dbReference type="SAM" id="MobiDB-lite"/>
    </source>
</evidence>
<dbReference type="InterPro" id="IPR012417">
    <property type="entry name" value="CaM-bd_dom_pln"/>
</dbReference>
<evidence type="ECO:0000313" key="4">
    <source>
        <dbReference type="Proteomes" id="UP000245207"/>
    </source>
</evidence>
<sequence>MSGAHIQGQVTTGMDQSVESCARITCTLQKQLELMNEYKETMVGQTQEQFESTGELVKNLNCDLEGKNTDEIAKVRGKVAMEQDAAVTPTIMNPSMAQGKQVDQARSIAEKLDFASSSSLRGSSGCLLWFANIVTSVNADDLAIGQKNKKEMQMPSQHGKCLTPKKAYVDKWGTINKGKRSRRALLCIGMEKNVHSKHSRRHSTGNFFLESNGYEDVLSRYLSGPFPSCHDHCKPHLDQSNEPKSTPPTHRSKKAHIDSVKGNKKNFTPIPRSPTKHAKVTNTSVVKHQSSVKTAGDGMNSKKVQTSKSRKNTTNPEVDQNSINSNLEKPVVEVVQEKADQTQSVNEEKALENSQNGPQMSSTSKKVEILPSDSQNSSSIAASGVKKIEKLTRVGKLVKENETSSSQKLKFRHGKTTNGQSESGGPRQLKFGHGKCVNKQSENGPGKVKFNQGKVLDKNHNGVEDSASLRRMSSDGILPSQESSSVDVVLKQCDQEVNKSQMRTNNVIEEAASKLIRARKSKVQALVGAFEMISTNDF</sequence>
<keyword evidence="4" id="KW-1185">Reference proteome</keyword>
<feature type="compositionally biased region" description="Basic and acidic residues" evidence="1">
    <location>
        <begin position="335"/>
        <end position="351"/>
    </location>
</feature>
<accession>A0A2U1L3C0</accession>
<evidence type="ECO:0000313" key="3">
    <source>
        <dbReference type="EMBL" id="PWA43474.1"/>
    </source>
</evidence>
<feature type="compositionally biased region" description="Polar residues" evidence="1">
    <location>
        <begin position="302"/>
        <end position="327"/>
    </location>
</feature>
<reference evidence="3 4" key="1">
    <citation type="journal article" date="2018" name="Mol. Plant">
        <title>The genome of Artemisia annua provides insight into the evolution of Asteraceae family and artemisinin biosynthesis.</title>
        <authorList>
            <person name="Shen Q."/>
            <person name="Zhang L."/>
            <person name="Liao Z."/>
            <person name="Wang S."/>
            <person name="Yan T."/>
            <person name="Shi P."/>
            <person name="Liu M."/>
            <person name="Fu X."/>
            <person name="Pan Q."/>
            <person name="Wang Y."/>
            <person name="Lv Z."/>
            <person name="Lu X."/>
            <person name="Zhang F."/>
            <person name="Jiang W."/>
            <person name="Ma Y."/>
            <person name="Chen M."/>
            <person name="Hao X."/>
            <person name="Li L."/>
            <person name="Tang Y."/>
            <person name="Lv G."/>
            <person name="Zhou Y."/>
            <person name="Sun X."/>
            <person name="Brodelius P.E."/>
            <person name="Rose J.K.C."/>
            <person name="Tang K."/>
        </authorList>
    </citation>
    <scope>NUCLEOTIDE SEQUENCE [LARGE SCALE GENOMIC DNA]</scope>
    <source>
        <strain evidence="4">cv. Huhao1</strain>
        <tissue evidence="3">Leaf</tissue>
    </source>
</reference>
<feature type="domain" description="Calmodulin-binding" evidence="2">
    <location>
        <begin position="405"/>
        <end position="535"/>
    </location>
</feature>
<evidence type="ECO:0000259" key="2">
    <source>
        <dbReference type="SMART" id="SM01054"/>
    </source>
</evidence>